<comment type="similarity">
    <text evidence="1">Belongs to the sigma-70 factor family. ECF subfamily.</text>
</comment>
<dbReference type="InterPro" id="IPR007627">
    <property type="entry name" value="RNA_pol_sigma70_r2"/>
</dbReference>
<feature type="domain" description="RNA polymerase sigma factor 70 region 4 type 2" evidence="7">
    <location>
        <begin position="114"/>
        <end position="166"/>
    </location>
</feature>
<accession>A0ABV5ALA6</accession>
<keyword evidence="5" id="KW-0804">Transcription</keyword>
<proteinExistence type="inferred from homology"/>
<dbReference type="PANTHER" id="PTHR43133">
    <property type="entry name" value="RNA POLYMERASE ECF-TYPE SIGMA FACTO"/>
    <property type="match status" value="1"/>
</dbReference>
<evidence type="ECO:0000256" key="1">
    <source>
        <dbReference type="ARBA" id="ARBA00010641"/>
    </source>
</evidence>
<evidence type="ECO:0000313" key="9">
    <source>
        <dbReference type="Proteomes" id="UP001579974"/>
    </source>
</evidence>
<evidence type="ECO:0000313" key="8">
    <source>
        <dbReference type="EMBL" id="MFB5193026.1"/>
    </source>
</evidence>
<dbReference type="Gene3D" id="1.10.1740.10">
    <property type="match status" value="1"/>
</dbReference>
<dbReference type="SUPFAM" id="SSF88659">
    <property type="entry name" value="Sigma3 and sigma4 domains of RNA polymerase sigma factors"/>
    <property type="match status" value="1"/>
</dbReference>
<keyword evidence="4" id="KW-0238">DNA-binding</keyword>
<dbReference type="Proteomes" id="UP001579974">
    <property type="component" value="Unassembled WGS sequence"/>
</dbReference>
<keyword evidence="9" id="KW-1185">Reference proteome</keyword>
<comment type="caution">
    <text evidence="8">The sequence shown here is derived from an EMBL/GenBank/DDBJ whole genome shotgun (WGS) entry which is preliminary data.</text>
</comment>
<dbReference type="SUPFAM" id="SSF88946">
    <property type="entry name" value="Sigma2 domain of RNA polymerase sigma factors"/>
    <property type="match status" value="1"/>
</dbReference>
<dbReference type="InterPro" id="IPR039425">
    <property type="entry name" value="RNA_pol_sigma-70-like"/>
</dbReference>
<gene>
    <name evidence="8" type="ORF">KKP3000_002624</name>
</gene>
<evidence type="ECO:0000256" key="3">
    <source>
        <dbReference type="ARBA" id="ARBA00023082"/>
    </source>
</evidence>
<evidence type="ECO:0000256" key="4">
    <source>
        <dbReference type="ARBA" id="ARBA00023125"/>
    </source>
</evidence>
<dbReference type="RefSeq" id="WP_275474991.1">
    <property type="nucleotide sequence ID" value="NZ_CP162940.1"/>
</dbReference>
<evidence type="ECO:0000256" key="5">
    <source>
        <dbReference type="ARBA" id="ARBA00023163"/>
    </source>
</evidence>
<keyword evidence="2" id="KW-0805">Transcription regulation</keyword>
<dbReference type="InterPro" id="IPR014284">
    <property type="entry name" value="RNA_pol_sigma-70_dom"/>
</dbReference>
<dbReference type="CDD" id="cd06171">
    <property type="entry name" value="Sigma70_r4"/>
    <property type="match status" value="1"/>
</dbReference>
<evidence type="ECO:0000259" key="6">
    <source>
        <dbReference type="Pfam" id="PF04542"/>
    </source>
</evidence>
<dbReference type="NCBIfam" id="TIGR02937">
    <property type="entry name" value="sigma70-ECF"/>
    <property type="match status" value="1"/>
</dbReference>
<keyword evidence="3" id="KW-0731">Sigma factor</keyword>
<evidence type="ECO:0000256" key="2">
    <source>
        <dbReference type="ARBA" id="ARBA00023015"/>
    </source>
</evidence>
<dbReference type="PANTHER" id="PTHR43133:SF8">
    <property type="entry name" value="RNA POLYMERASE SIGMA FACTOR HI_1459-RELATED"/>
    <property type="match status" value="1"/>
</dbReference>
<dbReference type="Pfam" id="PF04542">
    <property type="entry name" value="Sigma70_r2"/>
    <property type="match status" value="1"/>
</dbReference>
<organism evidence="8 9">
    <name type="scientific">Alicyclobacillus fastidiosus</name>
    <dbReference type="NCBI Taxonomy" id="392011"/>
    <lineage>
        <taxon>Bacteria</taxon>
        <taxon>Bacillati</taxon>
        <taxon>Bacillota</taxon>
        <taxon>Bacilli</taxon>
        <taxon>Bacillales</taxon>
        <taxon>Alicyclobacillaceae</taxon>
        <taxon>Alicyclobacillus</taxon>
    </lineage>
</organism>
<dbReference type="InterPro" id="IPR013249">
    <property type="entry name" value="RNA_pol_sigma70_r4_t2"/>
</dbReference>
<sequence>MNERDIALIRAARSGSTEAFTVIVKNYKNFVYRIILTTLQSRQDAEDVSQEVFIKAYRSLPKLRDEQTFPSWLAQIATRTALDWVQSKHKNQTVELDSERFVTQDVQSGMNARLDLEQALRQLSVEHRLVTVLRAVHGFDYEEIARILDIPIGTVRSRLHNARMHLRQLLQDERGDKS</sequence>
<dbReference type="Gene3D" id="1.10.10.10">
    <property type="entry name" value="Winged helix-like DNA-binding domain superfamily/Winged helix DNA-binding domain"/>
    <property type="match status" value="1"/>
</dbReference>
<dbReference type="Pfam" id="PF08281">
    <property type="entry name" value="Sigma70_r4_2"/>
    <property type="match status" value="1"/>
</dbReference>
<dbReference type="InterPro" id="IPR036388">
    <property type="entry name" value="WH-like_DNA-bd_sf"/>
</dbReference>
<dbReference type="InterPro" id="IPR013324">
    <property type="entry name" value="RNA_pol_sigma_r3/r4-like"/>
</dbReference>
<dbReference type="EMBL" id="JBDXSU010000035">
    <property type="protein sequence ID" value="MFB5193026.1"/>
    <property type="molecule type" value="Genomic_DNA"/>
</dbReference>
<protein>
    <submittedName>
        <fullName evidence="8">RNA polymerase sigma factor</fullName>
    </submittedName>
</protein>
<evidence type="ECO:0000259" key="7">
    <source>
        <dbReference type="Pfam" id="PF08281"/>
    </source>
</evidence>
<name>A0ABV5ALA6_9BACL</name>
<reference evidence="8 9" key="1">
    <citation type="journal article" date="2024" name="Int. J. Mol. Sci.">
        <title>Exploration of Alicyclobacillus spp. Genome in Search of Antibiotic Resistance.</title>
        <authorList>
            <person name="Bucka-Kolendo J."/>
            <person name="Kiousi D.E."/>
            <person name="Dekowska A."/>
            <person name="Mikolajczuk-Szczyrba A."/>
            <person name="Karadedos D.M."/>
            <person name="Michael P."/>
            <person name="Galanis A."/>
            <person name="Sokolowska B."/>
        </authorList>
    </citation>
    <scope>NUCLEOTIDE SEQUENCE [LARGE SCALE GENOMIC DNA]</scope>
    <source>
        <strain evidence="8 9">KKP 3000</strain>
    </source>
</reference>
<dbReference type="InterPro" id="IPR013325">
    <property type="entry name" value="RNA_pol_sigma_r2"/>
</dbReference>
<feature type="domain" description="RNA polymerase sigma-70 region 2" evidence="6">
    <location>
        <begin position="24"/>
        <end position="88"/>
    </location>
</feature>